<proteinExistence type="predicted"/>
<dbReference type="SUPFAM" id="SSF51735">
    <property type="entry name" value="NAD(P)-binding Rossmann-fold domains"/>
    <property type="match status" value="1"/>
</dbReference>
<dbReference type="EMBL" id="BMLT01000007">
    <property type="protein sequence ID" value="GGO83868.1"/>
    <property type="molecule type" value="Genomic_DNA"/>
</dbReference>
<evidence type="ECO:0000256" key="3">
    <source>
        <dbReference type="ARBA" id="ARBA00023002"/>
    </source>
</evidence>
<dbReference type="CDD" id="cd01065">
    <property type="entry name" value="NAD_bind_Shikimate_DH"/>
    <property type="match status" value="1"/>
</dbReference>
<reference evidence="6 7" key="1">
    <citation type="journal article" date="2014" name="Int. J. Syst. Evol. Microbiol.">
        <title>Complete genome sequence of Corynebacterium casei LMG S-19264T (=DSM 44701T), isolated from a smear-ripened cheese.</title>
        <authorList>
            <consortium name="US DOE Joint Genome Institute (JGI-PGF)"/>
            <person name="Walter F."/>
            <person name="Albersmeier A."/>
            <person name="Kalinowski J."/>
            <person name="Ruckert C."/>
        </authorList>
    </citation>
    <scope>NUCLEOTIDE SEQUENCE [LARGE SCALE GENOMIC DNA]</scope>
    <source>
        <strain evidence="6 7">CGMCC 1.7286</strain>
    </source>
</reference>
<keyword evidence="2" id="KW-0521">NADP</keyword>
<evidence type="ECO:0000256" key="4">
    <source>
        <dbReference type="ARBA" id="ARBA00023141"/>
    </source>
</evidence>
<dbReference type="PANTHER" id="PTHR21089">
    <property type="entry name" value="SHIKIMATE DEHYDROGENASE"/>
    <property type="match status" value="1"/>
</dbReference>
<keyword evidence="4" id="KW-0057">Aromatic amino acid biosynthesis</keyword>
<dbReference type="Gene3D" id="3.40.50.720">
    <property type="entry name" value="NAD(P)-binding Rossmann-like Domain"/>
    <property type="match status" value="1"/>
</dbReference>
<dbReference type="GO" id="GO:0019632">
    <property type="term" value="P:shikimate metabolic process"/>
    <property type="evidence" value="ECO:0007669"/>
    <property type="project" value="TreeGrafter"/>
</dbReference>
<protein>
    <submittedName>
        <fullName evidence="6">Shikimate dehydrogenase</fullName>
    </submittedName>
</protein>
<dbReference type="Proteomes" id="UP000599578">
    <property type="component" value="Unassembled WGS sequence"/>
</dbReference>
<dbReference type="AlphaFoldDB" id="A0A918DUL0"/>
<dbReference type="SUPFAM" id="SSF53223">
    <property type="entry name" value="Aminoacid dehydrogenase-like, N-terminal domain"/>
    <property type="match status" value="1"/>
</dbReference>
<dbReference type="GO" id="GO:0005829">
    <property type="term" value="C:cytosol"/>
    <property type="evidence" value="ECO:0007669"/>
    <property type="project" value="TreeGrafter"/>
</dbReference>
<evidence type="ECO:0000313" key="6">
    <source>
        <dbReference type="EMBL" id="GGO83868.1"/>
    </source>
</evidence>
<evidence type="ECO:0000313" key="7">
    <source>
        <dbReference type="Proteomes" id="UP000599578"/>
    </source>
</evidence>
<dbReference type="Pfam" id="PF08501">
    <property type="entry name" value="Shikimate_dh_N"/>
    <property type="match status" value="1"/>
</dbReference>
<dbReference type="PANTHER" id="PTHR21089:SF1">
    <property type="entry name" value="BIFUNCTIONAL 3-DEHYDROQUINATE DEHYDRATASE_SHIKIMATE DEHYDROGENASE, CHLOROPLASTIC"/>
    <property type="match status" value="1"/>
</dbReference>
<dbReference type="InterPro" id="IPR036291">
    <property type="entry name" value="NAD(P)-bd_dom_sf"/>
</dbReference>
<evidence type="ECO:0000256" key="2">
    <source>
        <dbReference type="ARBA" id="ARBA00022857"/>
    </source>
</evidence>
<name>A0A918DUL0_9GAMM</name>
<evidence type="ECO:0000259" key="5">
    <source>
        <dbReference type="Pfam" id="PF08501"/>
    </source>
</evidence>
<organism evidence="6 7">
    <name type="scientific">Marinobacterium nitratireducens</name>
    <dbReference type="NCBI Taxonomy" id="518897"/>
    <lineage>
        <taxon>Bacteria</taxon>
        <taxon>Pseudomonadati</taxon>
        <taxon>Pseudomonadota</taxon>
        <taxon>Gammaproteobacteria</taxon>
        <taxon>Oceanospirillales</taxon>
        <taxon>Oceanospirillaceae</taxon>
        <taxon>Marinobacterium</taxon>
    </lineage>
</organism>
<dbReference type="GO" id="GO:0009073">
    <property type="term" value="P:aromatic amino acid family biosynthetic process"/>
    <property type="evidence" value="ECO:0007669"/>
    <property type="project" value="UniProtKB-KW"/>
</dbReference>
<dbReference type="RefSeq" id="WP_188861316.1">
    <property type="nucleotide sequence ID" value="NZ_BMLT01000007.1"/>
</dbReference>
<dbReference type="Gene3D" id="3.40.50.10860">
    <property type="entry name" value="Leucine Dehydrogenase, chain A, domain 1"/>
    <property type="match status" value="1"/>
</dbReference>
<dbReference type="InterPro" id="IPR046346">
    <property type="entry name" value="Aminoacid_DH-like_N_sf"/>
</dbReference>
<keyword evidence="7" id="KW-1185">Reference proteome</keyword>
<dbReference type="InterPro" id="IPR013708">
    <property type="entry name" value="Shikimate_DH-bd_N"/>
</dbReference>
<gene>
    <name evidence="6" type="primary">rifI</name>
    <name evidence="6" type="ORF">GCM10011348_28790</name>
</gene>
<comment type="pathway">
    <text evidence="1">Metabolic intermediate biosynthesis; chorismate biosynthesis; chorismate from D-erythrose 4-phosphate and phosphoenolpyruvate: step 4/7.</text>
</comment>
<dbReference type="GO" id="GO:0009423">
    <property type="term" value="P:chorismate biosynthetic process"/>
    <property type="evidence" value="ECO:0007669"/>
    <property type="project" value="TreeGrafter"/>
</dbReference>
<evidence type="ECO:0000256" key="1">
    <source>
        <dbReference type="ARBA" id="ARBA00004871"/>
    </source>
</evidence>
<sequence length="275" mass="28951">MSLTGPALLHITGTTRLYLVVGDPIRQIRSTELFNRLAAEGGHDAVFVPLQLPSEQLKAAVPVLRSCPNLAGIIATIPHKPALLNLVDQASEQARLVGAVNAIRRDSDGRWIGEIFDGEGYLNGLLDCGVEPAGKSALVVGTGGAGCAVAVSLARRGVNRLCLVDTDDDKVESLVRRLRSAFPSLDIRRGSSDPSGFDIVTNATPLGMRATDPLPLDADKLTAGQVVADMIMAPPVTPLLSQARATCCTVVEGHKALLGQAMAISRFFGMEPARS</sequence>
<feature type="domain" description="Shikimate dehydrogenase substrate binding N-terminal" evidence="5">
    <location>
        <begin position="20"/>
        <end position="103"/>
    </location>
</feature>
<dbReference type="GO" id="GO:0004764">
    <property type="term" value="F:shikimate 3-dehydrogenase (NADP+) activity"/>
    <property type="evidence" value="ECO:0007669"/>
    <property type="project" value="InterPro"/>
</dbReference>
<comment type="caution">
    <text evidence="6">The sequence shown here is derived from an EMBL/GenBank/DDBJ whole genome shotgun (WGS) entry which is preliminary data.</text>
</comment>
<accession>A0A918DUL0</accession>
<keyword evidence="4" id="KW-0028">Amino-acid biosynthesis</keyword>
<dbReference type="GO" id="GO:0050661">
    <property type="term" value="F:NADP binding"/>
    <property type="evidence" value="ECO:0007669"/>
    <property type="project" value="TreeGrafter"/>
</dbReference>
<dbReference type="InterPro" id="IPR022893">
    <property type="entry name" value="Shikimate_DH_fam"/>
</dbReference>
<keyword evidence="3" id="KW-0560">Oxidoreductase</keyword>